<evidence type="ECO:0000256" key="5">
    <source>
        <dbReference type="ARBA" id="ARBA00023136"/>
    </source>
</evidence>
<evidence type="ECO:0000256" key="6">
    <source>
        <dbReference type="SAM" id="Phobius"/>
    </source>
</evidence>
<dbReference type="PANTHER" id="PTHR30250">
    <property type="entry name" value="PST FAMILY PREDICTED COLANIC ACID TRANSPORTER"/>
    <property type="match status" value="1"/>
</dbReference>
<feature type="transmembrane region" description="Helical" evidence="6">
    <location>
        <begin position="138"/>
        <end position="161"/>
    </location>
</feature>
<evidence type="ECO:0000256" key="4">
    <source>
        <dbReference type="ARBA" id="ARBA00022989"/>
    </source>
</evidence>
<accession>A0ABX6BZV1</accession>
<organism evidence="7 8">
    <name type="scientific">Tepidiforma bonchosmolovskayae</name>
    <dbReference type="NCBI Taxonomy" id="2601677"/>
    <lineage>
        <taxon>Bacteria</taxon>
        <taxon>Bacillati</taxon>
        <taxon>Chloroflexota</taxon>
        <taxon>Tepidiformia</taxon>
        <taxon>Tepidiformales</taxon>
        <taxon>Tepidiformaceae</taxon>
        <taxon>Tepidiforma</taxon>
    </lineage>
</organism>
<feature type="transmembrane region" description="Helical" evidence="6">
    <location>
        <begin position="375"/>
        <end position="395"/>
    </location>
</feature>
<dbReference type="EMBL" id="CP042829">
    <property type="protein sequence ID" value="QFG02503.1"/>
    <property type="molecule type" value="Genomic_DNA"/>
</dbReference>
<sequence length="433" mass="44683">MSIAFGGIVALFFRGLNLVVALGLVGLCSYELEKGDYGRFVLGLTFVGIVNAATGGLTAATAYQVANQRRPPGMALANGGVLGGGLGAAAVAGGLLAGWWFAGEARQEALAVGAACAAVVVNGVVAGVFLGREAFIRYNLALVCPPLFALAGIAATFFVLGQRTPDAALWAYAAGWWAAVALLLVSGGGAGARNARLEGAMLAAIGRFSLLAGIASGISYLNYRADLFVVRHFEGEEGVAVYSLAVYLAESVWQVSGSLALATYARVGSLSRPEAAALTARVMRHTVVLLGVICAGLFAASWAIEAVVFPKYDGMGSALRFILPGVLLYGLAQSFSGFYTYQRGMPWVSAVVAGAGLVLDMAFAFTLVPRMGVDGAALASALAYSLAILGGLTVFMRQERIGPAGIFGFGRAELEDYRALLSRLRAGLVRAQG</sequence>
<evidence type="ECO:0000313" key="7">
    <source>
        <dbReference type="EMBL" id="QFG02503.1"/>
    </source>
</evidence>
<feature type="transmembrane region" description="Helical" evidence="6">
    <location>
        <begin position="75"/>
        <end position="103"/>
    </location>
</feature>
<keyword evidence="2" id="KW-1003">Cell membrane</keyword>
<feature type="transmembrane region" description="Helical" evidence="6">
    <location>
        <begin position="37"/>
        <end position="63"/>
    </location>
</feature>
<feature type="transmembrane region" description="Helical" evidence="6">
    <location>
        <begin position="321"/>
        <end position="341"/>
    </location>
</feature>
<protein>
    <recommendedName>
        <fullName evidence="9">Polysaccharide biosynthesis protein C-terminal domain-containing protein</fullName>
    </recommendedName>
</protein>
<keyword evidence="5 6" id="KW-0472">Membrane</keyword>
<feature type="transmembrane region" description="Helical" evidence="6">
    <location>
        <begin position="167"/>
        <end position="187"/>
    </location>
</feature>
<name>A0ABX6BZV1_9CHLR</name>
<gene>
    <name evidence="7" type="ORF">Tbon_04080</name>
</gene>
<feature type="transmembrane region" description="Helical" evidence="6">
    <location>
        <begin position="348"/>
        <end position="369"/>
    </location>
</feature>
<keyword evidence="3 6" id="KW-0812">Transmembrane</keyword>
<feature type="transmembrane region" description="Helical" evidence="6">
    <location>
        <begin position="286"/>
        <end position="309"/>
    </location>
</feature>
<evidence type="ECO:0000313" key="8">
    <source>
        <dbReference type="Proteomes" id="UP000326331"/>
    </source>
</evidence>
<evidence type="ECO:0000256" key="3">
    <source>
        <dbReference type="ARBA" id="ARBA00022692"/>
    </source>
</evidence>
<feature type="transmembrane region" description="Helical" evidence="6">
    <location>
        <begin position="109"/>
        <end position="131"/>
    </location>
</feature>
<feature type="transmembrane region" description="Helical" evidence="6">
    <location>
        <begin position="199"/>
        <end position="221"/>
    </location>
</feature>
<dbReference type="PANTHER" id="PTHR30250:SF11">
    <property type="entry name" value="O-ANTIGEN TRANSPORTER-RELATED"/>
    <property type="match status" value="1"/>
</dbReference>
<evidence type="ECO:0008006" key="9">
    <source>
        <dbReference type="Google" id="ProtNLM"/>
    </source>
</evidence>
<evidence type="ECO:0000256" key="1">
    <source>
        <dbReference type="ARBA" id="ARBA00004651"/>
    </source>
</evidence>
<reference evidence="7 8" key="1">
    <citation type="submission" date="2019-10" db="EMBL/GenBank/DDBJ databases">
        <title>Thermopilla bonchosmolovskayae gen. nov., sp. nov., a moderately thermophilic Chloroflexi bacterium from a Chukotka hot spring (Arctic, Russia), representing a novel classis Thermopillaia, which include previously uncultivated lineage OLB14.</title>
        <authorList>
            <person name="Kochetkova T.V."/>
            <person name="Zayulina K.S."/>
            <person name="Zhigarkov V.S."/>
            <person name="Minaev N.V."/>
            <person name="Novikov A."/>
            <person name="Toshchakov S.V."/>
            <person name="Elcheninov A.G."/>
            <person name="Kublanov I.V."/>
        </authorList>
    </citation>
    <scope>NUCLEOTIDE SEQUENCE [LARGE SCALE GENOMIC DNA]</scope>
    <source>
        <strain evidence="7 8">3753O</strain>
    </source>
</reference>
<keyword evidence="8" id="KW-1185">Reference proteome</keyword>
<comment type="subcellular location">
    <subcellularLocation>
        <location evidence="1">Cell membrane</location>
        <topology evidence="1">Multi-pass membrane protein</topology>
    </subcellularLocation>
</comment>
<dbReference type="RefSeq" id="WP_158066432.1">
    <property type="nucleotide sequence ID" value="NZ_CP042829.1"/>
</dbReference>
<proteinExistence type="predicted"/>
<dbReference type="Proteomes" id="UP000326331">
    <property type="component" value="Chromosome"/>
</dbReference>
<dbReference type="InterPro" id="IPR050833">
    <property type="entry name" value="Poly_Biosynth_Transport"/>
</dbReference>
<evidence type="ECO:0000256" key="2">
    <source>
        <dbReference type="ARBA" id="ARBA00022475"/>
    </source>
</evidence>
<keyword evidence="4 6" id="KW-1133">Transmembrane helix</keyword>